<dbReference type="EMBL" id="LR796664">
    <property type="protein sequence ID" value="CAB4157552.1"/>
    <property type="molecule type" value="Genomic_DNA"/>
</dbReference>
<comment type="similarity">
    <text evidence="7 8">Belongs to the class I-like SAM-binding methyltransferase superfamily. C5-methyltransferase family.</text>
</comment>
<keyword evidence="5" id="KW-0899">Viral immunoevasion</keyword>
<keyword evidence="6" id="KW-1258">Restriction-modification system evasion by virus</keyword>
<evidence type="ECO:0000256" key="6">
    <source>
        <dbReference type="ARBA" id="ARBA00033479"/>
    </source>
</evidence>
<dbReference type="GO" id="GO:0003677">
    <property type="term" value="F:DNA binding"/>
    <property type="evidence" value="ECO:0007669"/>
    <property type="project" value="TreeGrafter"/>
</dbReference>
<dbReference type="NCBIfam" id="TIGR00675">
    <property type="entry name" value="dcm"/>
    <property type="match status" value="1"/>
</dbReference>
<gene>
    <name evidence="10" type="ORF">UFOVP689_31</name>
</gene>
<keyword evidence="2" id="KW-0945">Host-virus interaction</keyword>
<dbReference type="Pfam" id="PF00145">
    <property type="entry name" value="DNA_methylase"/>
    <property type="match status" value="1"/>
</dbReference>
<dbReference type="GO" id="GO:0032259">
    <property type="term" value="P:methylation"/>
    <property type="evidence" value="ECO:0007669"/>
    <property type="project" value="UniProtKB-KW"/>
</dbReference>
<keyword evidence="3 7" id="KW-0808">Transferase</keyword>
<dbReference type="Gene3D" id="3.90.120.10">
    <property type="entry name" value="DNA Methylase, subunit A, domain 2"/>
    <property type="match status" value="1"/>
</dbReference>
<dbReference type="EC" id="2.1.1.37" evidence="9"/>
<sequence>MKPTFGSLFAGVGGFDMGMEQAGWECKFQVEWDKHCRSVLDRHWSDVEKWSDIRNVNGRFLPPVDCIIFGSPCQDLSVGGKRAGLEGERSGLFHEAMRIIKEMRDATGGVFPRYSIWENVKGALSSNKGRDFGTALNSMVECGAVQLEWGVLDAKWFGVPQRRKRIFVIGIYDPAAARKSGSEILSIARNVQWDSAQGEQARQETATDTPRSFIKVVRSGKRLVDGSLPAEVWREAETVPTLTQFEASEAFAHTILFHNSYRDGVRLLGEQSMTLSAIMGTGGGNTPMLANSEVVRRLTPLECERLMGFPDDHTRWTAEGKEQTDGHRYKQCGNAVVTPVAKWVGEQLLNAHTAAYPVTPLL</sequence>
<dbReference type="InterPro" id="IPR001525">
    <property type="entry name" value="C5_MeTfrase"/>
</dbReference>
<evidence type="ECO:0000256" key="3">
    <source>
        <dbReference type="ARBA" id="ARBA00022679"/>
    </source>
</evidence>
<evidence type="ECO:0000256" key="1">
    <source>
        <dbReference type="ARBA" id="ARBA00022603"/>
    </source>
</evidence>
<protein>
    <recommendedName>
        <fullName evidence="9">Cytosine-specific methyltransferase</fullName>
        <ecNumber evidence="9">2.1.1.37</ecNumber>
    </recommendedName>
</protein>
<evidence type="ECO:0000256" key="7">
    <source>
        <dbReference type="PROSITE-ProRule" id="PRU01016"/>
    </source>
</evidence>
<dbReference type="PRINTS" id="PR00105">
    <property type="entry name" value="C5METTRFRASE"/>
</dbReference>
<comment type="catalytic activity">
    <reaction evidence="9">
        <text>a 2'-deoxycytidine in DNA + S-adenosyl-L-methionine = a 5-methyl-2'-deoxycytidine in DNA + S-adenosyl-L-homocysteine + H(+)</text>
        <dbReference type="Rhea" id="RHEA:13681"/>
        <dbReference type="Rhea" id="RHEA-COMP:11369"/>
        <dbReference type="Rhea" id="RHEA-COMP:11370"/>
        <dbReference type="ChEBI" id="CHEBI:15378"/>
        <dbReference type="ChEBI" id="CHEBI:57856"/>
        <dbReference type="ChEBI" id="CHEBI:59789"/>
        <dbReference type="ChEBI" id="CHEBI:85452"/>
        <dbReference type="ChEBI" id="CHEBI:85454"/>
        <dbReference type="EC" id="2.1.1.37"/>
    </reaction>
</comment>
<dbReference type="GO" id="GO:0099018">
    <property type="term" value="P:symbiont-mediated evasion of host restriction-modification system"/>
    <property type="evidence" value="ECO:0007669"/>
    <property type="project" value="UniProtKB-KW"/>
</dbReference>
<evidence type="ECO:0000256" key="9">
    <source>
        <dbReference type="RuleBase" id="RU000417"/>
    </source>
</evidence>
<proteinExistence type="inferred from homology"/>
<feature type="active site" evidence="7">
    <location>
        <position position="73"/>
    </location>
</feature>
<organism evidence="10">
    <name type="scientific">uncultured Caudovirales phage</name>
    <dbReference type="NCBI Taxonomy" id="2100421"/>
    <lineage>
        <taxon>Viruses</taxon>
        <taxon>Duplodnaviria</taxon>
        <taxon>Heunggongvirae</taxon>
        <taxon>Uroviricota</taxon>
        <taxon>Caudoviricetes</taxon>
        <taxon>Peduoviridae</taxon>
        <taxon>Maltschvirus</taxon>
        <taxon>Maltschvirus maltsch</taxon>
    </lineage>
</organism>
<dbReference type="PROSITE" id="PS00094">
    <property type="entry name" value="C5_MTASE_1"/>
    <property type="match status" value="1"/>
</dbReference>
<dbReference type="Gene3D" id="3.40.50.150">
    <property type="entry name" value="Vaccinia Virus protein VP39"/>
    <property type="match status" value="1"/>
</dbReference>
<keyword evidence="2" id="KW-1090">Inhibition of host innate immune response by virus</keyword>
<evidence type="ECO:0000256" key="2">
    <source>
        <dbReference type="ARBA" id="ARBA00022632"/>
    </source>
</evidence>
<dbReference type="InterPro" id="IPR018117">
    <property type="entry name" value="C5_DNA_meth_AS"/>
</dbReference>
<dbReference type="GO" id="GO:0044027">
    <property type="term" value="P:negative regulation of gene expression via chromosomal CpG island methylation"/>
    <property type="evidence" value="ECO:0007669"/>
    <property type="project" value="TreeGrafter"/>
</dbReference>
<dbReference type="SUPFAM" id="SSF53335">
    <property type="entry name" value="S-adenosyl-L-methionine-dependent methyltransferases"/>
    <property type="match status" value="1"/>
</dbReference>
<keyword evidence="1 7" id="KW-0489">Methyltransferase</keyword>
<dbReference type="GO" id="GO:0052170">
    <property type="term" value="P:symbiont-mediated suppression of host innate immune response"/>
    <property type="evidence" value="ECO:0007669"/>
    <property type="project" value="UniProtKB-KW"/>
</dbReference>
<accession>A0A6J5NFT4</accession>
<evidence type="ECO:0000313" key="10">
    <source>
        <dbReference type="EMBL" id="CAB4157552.1"/>
    </source>
</evidence>
<evidence type="ECO:0000256" key="8">
    <source>
        <dbReference type="RuleBase" id="RU000416"/>
    </source>
</evidence>
<dbReference type="GO" id="GO:0003886">
    <property type="term" value="F:DNA (cytosine-5-)-methyltransferase activity"/>
    <property type="evidence" value="ECO:0007669"/>
    <property type="project" value="UniProtKB-EC"/>
</dbReference>
<evidence type="ECO:0000256" key="4">
    <source>
        <dbReference type="ARBA" id="ARBA00022691"/>
    </source>
</evidence>
<evidence type="ECO:0000256" key="5">
    <source>
        <dbReference type="ARBA" id="ARBA00023280"/>
    </source>
</evidence>
<dbReference type="PROSITE" id="PS51679">
    <property type="entry name" value="SAM_MT_C5"/>
    <property type="match status" value="1"/>
</dbReference>
<dbReference type="InterPro" id="IPR029063">
    <property type="entry name" value="SAM-dependent_MTases_sf"/>
</dbReference>
<dbReference type="PANTHER" id="PTHR10629">
    <property type="entry name" value="CYTOSINE-SPECIFIC METHYLTRANSFERASE"/>
    <property type="match status" value="1"/>
</dbReference>
<reference evidence="10" key="1">
    <citation type="submission" date="2020-04" db="EMBL/GenBank/DDBJ databases">
        <authorList>
            <person name="Chiriac C."/>
            <person name="Salcher M."/>
            <person name="Ghai R."/>
            <person name="Kavagutti S V."/>
        </authorList>
    </citation>
    <scope>NUCLEOTIDE SEQUENCE</scope>
</reference>
<dbReference type="PANTHER" id="PTHR10629:SF52">
    <property type="entry name" value="DNA (CYTOSINE-5)-METHYLTRANSFERASE 1"/>
    <property type="match status" value="1"/>
</dbReference>
<keyword evidence="4 7" id="KW-0949">S-adenosyl-L-methionine</keyword>
<dbReference type="InterPro" id="IPR050390">
    <property type="entry name" value="C5-Methyltransferase"/>
</dbReference>
<name>A0A6J5NFT4_9CAUD</name>